<protein>
    <submittedName>
        <fullName evidence="1">ROK family protein (Glk)</fullName>
        <ecNumber evidence="1">2.7.1.2</ecNumber>
    </submittedName>
</protein>
<organism evidence="1">
    <name type="scientific">uncultured marine thaumarchaeote KM3_74_C10</name>
    <dbReference type="NCBI Taxonomy" id="1456270"/>
    <lineage>
        <taxon>Archaea</taxon>
        <taxon>Nitrososphaerota</taxon>
        <taxon>environmental samples</taxon>
    </lineage>
</organism>
<dbReference type="InterPro" id="IPR043129">
    <property type="entry name" value="ATPase_NBD"/>
</dbReference>
<dbReference type="PROSITE" id="PS01125">
    <property type="entry name" value="ROK"/>
    <property type="match status" value="1"/>
</dbReference>
<gene>
    <name evidence="1" type="primary">glk</name>
</gene>
<sequence length="284" mass="30202">MNQVITMISSLLDNSGPIEEVEAIGIATFGPLDLEKGTIVNTSHSPKGFISLREPLEDTFGRPVLLLNDATAATLGEYFFGAGQRHANLVYLTLSTGIGAGILVDGHLLLGKDGNAGEVGHMTVDPAERLSCGCGKKGHWEAYCSGQNLPNFAKLIVEDLSSSSKLGRFSNSSLFGTSEALTSEIICREARNKDELAQKIIDEVGKLNTIALANIINIYDPSLVTIGGAVCLKNPDLILPPILKEIDNHLANRRPEIITTPLGDDASLLGALAAALKLYQIQPT</sequence>
<dbReference type="PANTHER" id="PTHR18964">
    <property type="entry name" value="ROK (REPRESSOR, ORF, KINASE) FAMILY"/>
    <property type="match status" value="1"/>
</dbReference>
<dbReference type="GO" id="GO:0008761">
    <property type="term" value="F:UDP-N-acetylglucosamine 2-epimerase activity"/>
    <property type="evidence" value="ECO:0007669"/>
    <property type="project" value="TreeGrafter"/>
</dbReference>
<dbReference type="Gene3D" id="3.30.420.40">
    <property type="match status" value="2"/>
</dbReference>
<dbReference type="EMBL" id="KF901056">
    <property type="protein sequence ID" value="AIF16446.1"/>
    <property type="molecule type" value="Genomic_DNA"/>
</dbReference>
<proteinExistence type="predicted"/>
<dbReference type="GO" id="GO:0009384">
    <property type="term" value="F:N-acylmannosamine kinase activity"/>
    <property type="evidence" value="ECO:0007669"/>
    <property type="project" value="TreeGrafter"/>
</dbReference>
<dbReference type="InterPro" id="IPR000600">
    <property type="entry name" value="ROK"/>
</dbReference>
<dbReference type="GO" id="GO:0004340">
    <property type="term" value="F:glucokinase activity"/>
    <property type="evidence" value="ECO:0007669"/>
    <property type="project" value="UniProtKB-EC"/>
</dbReference>
<dbReference type="AlphaFoldDB" id="A0A075HJC0"/>
<dbReference type="SUPFAM" id="SSF53067">
    <property type="entry name" value="Actin-like ATPase domain"/>
    <property type="match status" value="1"/>
</dbReference>
<dbReference type="InterPro" id="IPR049874">
    <property type="entry name" value="ROK_cs"/>
</dbReference>
<accession>A0A075HJC0</accession>
<keyword evidence="1" id="KW-0808">Transferase</keyword>
<name>A0A075HJC0_9ARCH</name>
<dbReference type="Pfam" id="PF00480">
    <property type="entry name" value="ROK"/>
    <property type="match status" value="1"/>
</dbReference>
<reference evidence="1" key="1">
    <citation type="journal article" date="2014" name="Genome Biol. Evol.">
        <title>Pangenome evidence for extensive interdomain horizontal transfer affecting lineage core and shell genes in uncultured planktonic thaumarchaeota and euryarchaeota.</title>
        <authorList>
            <person name="Deschamps P."/>
            <person name="Zivanovic Y."/>
            <person name="Moreira D."/>
            <person name="Rodriguez-Valera F."/>
            <person name="Lopez-Garcia P."/>
        </authorList>
    </citation>
    <scope>NUCLEOTIDE SEQUENCE</scope>
</reference>
<dbReference type="EC" id="2.7.1.2" evidence="1"/>
<dbReference type="PANTHER" id="PTHR18964:SF149">
    <property type="entry name" value="BIFUNCTIONAL UDP-N-ACETYLGLUCOSAMINE 2-EPIMERASE_N-ACETYLMANNOSAMINE KINASE"/>
    <property type="match status" value="1"/>
</dbReference>
<evidence type="ECO:0000313" key="1">
    <source>
        <dbReference type="EMBL" id="AIF16446.1"/>
    </source>
</evidence>